<protein>
    <recommendedName>
        <fullName evidence="6">EGF-like domain-containing protein</fullName>
    </recommendedName>
</protein>
<dbReference type="InterPro" id="IPR024731">
    <property type="entry name" value="NELL2-like_EGF"/>
</dbReference>
<dbReference type="Pfam" id="PF12947">
    <property type="entry name" value="EGF_3"/>
    <property type="match status" value="1"/>
</dbReference>
<dbReference type="Proteomes" id="UP001159427">
    <property type="component" value="Unassembled WGS sequence"/>
</dbReference>
<evidence type="ECO:0000259" key="6">
    <source>
        <dbReference type="PROSITE" id="PS50026"/>
    </source>
</evidence>
<keyword evidence="1 5" id="KW-0245">EGF-like domain</keyword>
<keyword evidence="2" id="KW-0732">Signal</keyword>
<keyword evidence="4" id="KW-1015">Disulfide bond</keyword>
<dbReference type="InterPro" id="IPR000742">
    <property type="entry name" value="EGF"/>
</dbReference>
<dbReference type="SUPFAM" id="SSF57196">
    <property type="entry name" value="EGF/Laminin"/>
    <property type="match status" value="1"/>
</dbReference>
<evidence type="ECO:0000313" key="7">
    <source>
        <dbReference type="EMBL" id="CAH3167914.1"/>
    </source>
</evidence>
<dbReference type="PROSITE" id="PS00010">
    <property type="entry name" value="ASX_HYDROXYL"/>
    <property type="match status" value="1"/>
</dbReference>
<dbReference type="SMART" id="SM00179">
    <property type="entry name" value="EGF_CA"/>
    <property type="match status" value="1"/>
</dbReference>
<sequence length="604" mass="67995">MVCCPMLYGKLCKINIEPVCFGAKDDSYGTFNITEIGVIHTFKLVHLSGSVSCTPKHPSSYWGCDHPAFKEEKLLTIITFQNKSALLLANYKKTQDNGCRYYSYMIEGIGVNEPELRFNILPSPISVSVGQEFQLWYGEDLKDCYESNNSGQTCADMFVSVRHFGAHPDGHQHGISIQIFINLGKKISSDISNTKYSSDLNLGESICILTSFHIPDTGLYLLDENWKKINIEPVCFGAKDDSYGTFNITEIGVIHTFKLVHLSGSVSCTPKHPSSYWGCDHPAFKEEKLLTIITFQNKSALLLANYKKTQDNGCRYYSYMIEGIGVNEPELRFNILPSPISVSVGQEFQLWYGEDLKDCYESNNSGQTCADNVCKMNGDPCPGENNLCQVGFTDKRYRCVCRDGYKHTGRATDQYVDECNDGSHDCHSKAICKNTAGYFTCNCKDGYRGDGRNCEEKWKKINTGQVCFGARDNSYGAFNIRESGVIYTFKLVHLSGSIRCNHKHPPSYWGCDDPWYKDKRLLTVITFKNTSALLLADYTKICDYSYKIEGVGVNDKELRFNNLPTPISVSVGDEFQIWYGQDLNNCSEENNSGQTCADVYAWYA</sequence>
<dbReference type="InterPro" id="IPR000152">
    <property type="entry name" value="EGF-type_Asp/Asn_hydroxyl_site"/>
</dbReference>
<proteinExistence type="predicted"/>
<evidence type="ECO:0000313" key="8">
    <source>
        <dbReference type="Proteomes" id="UP001159427"/>
    </source>
</evidence>
<dbReference type="EMBL" id="CALNXI010001403">
    <property type="protein sequence ID" value="CAH3167914.1"/>
    <property type="molecule type" value="Genomic_DNA"/>
</dbReference>
<evidence type="ECO:0000256" key="2">
    <source>
        <dbReference type="ARBA" id="ARBA00022729"/>
    </source>
</evidence>
<reference evidence="7 8" key="1">
    <citation type="submission" date="2022-05" db="EMBL/GenBank/DDBJ databases">
        <authorList>
            <consortium name="Genoscope - CEA"/>
            <person name="William W."/>
        </authorList>
    </citation>
    <scope>NUCLEOTIDE SEQUENCE [LARGE SCALE GENOMIC DNA]</scope>
</reference>
<keyword evidence="8" id="KW-1185">Reference proteome</keyword>
<keyword evidence="3" id="KW-0677">Repeat</keyword>
<feature type="domain" description="EGF-like" evidence="6">
    <location>
        <begin position="415"/>
        <end position="455"/>
    </location>
</feature>
<dbReference type="PROSITE" id="PS01186">
    <property type="entry name" value="EGF_2"/>
    <property type="match status" value="1"/>
</dbReference>
<dbReference type="InterPro" id="IPR001881">
    <property type="entry name" value="EGF-like_Ca-bd_dom"/>
</dbReference>
<organism evidence="7 8">
    <name type="scientific">Porites evermanni</name>
    <dbReference type="NCBI Taxonomy" id="104178"/>
    <lineage>
        <taxon>Eukaryota</taxon>
        <taxon>Metazoa</taxon>
        <taxon>Cnidaria</taxon>
        <taxon>Anthozoa</taxon>
        <taxon>Hexacorallia</taxon>
        <taxon>Scleractinia</taxon>
        <taxon>Fungiina</taxon>
        <taxon>Poritidae</taxon>
        <taxon>Porites</taxon>
    </lineage>
</organism>
<evidence type="ECO:0000256" key="3">
    <source>
        <dbReference type="ARBA" id="ARBA00022737"/>
    </source>
</evidence>
<dbReference type="CDD" id="cd00054">
    <property type="entry name" value="EGF_CA"/>
    <property type="match status" value="1"/>
</dbReference>
<evidence type="ECO:0000256" key="1">
    <source>
        <dbReference type="ARBA" id="ARBA00022536"/>
    </source>
</evidence>
<comment type="caution">
    <text evidence="5">Lacks conserved residue(s) required for the propagation of feature annotation.</text>
</comment>
<dbReference type="PROSITE" id="PS50026">
    <property type="entry name" value="EGF_3"/>
    <property type="match status" value="1"/>
</dbReference>
<evidence type="ECO:0000256" key="4">
    <source>
        <dbReference type="ARBA" id="ARBA00023157"/>
    </source>
</evidence>
<evidence type="ECO:0000256" key="5">
    <source>
        <dbReference type="PROSITE-ProRule" id="PRU00076"/>
    </source>
</evidence>
<gene>
    <name evidence="7" type="ORF">PEVE_00006304</name>
</gene>
<dbReference type="PANTHER" id="PTHR24039">
    <property type="entry name" value="FIBRILLIN-RELATED"/>
    <property type="match status" value="1"/>
</dbReference>
<dbReference type="Gene3D" id="2.10.25.10">
    <property type="entry name" value="Laminin"/>
    <property type="match status" value="1"/>
</dbReference>
<accession>A0ABN8QS90</accession>
<name>A0ABN8QS90_9CNID</name>
<comment type="caution">
    <text evidence="7">The sequence shown here is derived from an EMBL/GenBank/DDBJ whole genome shotgun (WGS) entry which is preliminary data.</text>
</comment>